<dbReference type="GO" id="GO:0012505">
    <property type="term" value="C:endomembrane system"/>
    <property type="evidence" value="ECO:0007669"/>
    <property type="project" value="TreeGrafter"/>
</dbReference>
<gene>
    <name evidence="3" type="ORF">E2562_004568</name>
</gene>
<evidence type="ECO:0000313" key="3">
    <source>
        <dbReference type="EMBL" id="KAF0931441.1"/>
    </source>
</evidence>
<proteinExistence type="predicted"/>
<evidence type="ECO:0000256" key="2">
    <source>
        <dbReference type="SAM" id="SignalP"/>
    </source>
</evidence>
<keyword evidence="4" id="KW-1185">Reference proteome</keyword>
<reference evidence="3 4" key="1">
    <citation type="submission" date="2019-11" db="EMBL/GenBank/DDBJ databases">
        <title>Whole genome sequence of Oryza granulata.</title>
        <authorList>
            <person name="Li W."/>
        </authorList>
    </citation>
    <scope>NUCLEOTIDE SEQUENCE [LARGE SCALE GENOMIC DNA]</scope>
    <source>
        <strain evidence="4">cv. Menghai</strain>
        <tissue evidence="3">Leaf</tissue>
    </source>
</reference>
<protein>
    <recommendedName>
        <fullName evidence="5">Strictosidine synthase conserved region domain-containing protein</fullName>
    </recommendedName>
</protein>
<evidence type="ECO:0000313" key="4">
    <source>
        <dbReference type="Proteomes" id="UP000479710"/>
    </source>
</evidence>
<accession>A0A6G1F3I3</accession>
<dbReference type="PANTHER" id="PTHR10426">
    <property type="entry name" value="STRICTOSIDINE SYNTHASE-RELATED"/>
    <property type="match status" value="1"/>
</dbReference>
<comment type="caution">
    <text evidence="3">The sequence shown here is derived from an EMBL/GenBank/DDBJ whole genome shotgun (WGS) entry which is preliminary data.</text>
</comment>
<feature type="signal peptide" evidence="2">
    <location>
        <begin position="1"/>
        <end position="27"/>
    </location>
</feature>
<dbReference type="InterPro" id="IPR011042">
    <property type="entry name" value="6-blade_b-propeller_TolB-like"/>
</dbReference>
<dbReference type="PANTHER" id="PTHR10426:SF95">
    <property type="entry name" value="OS06G0623700 PROTEIN"/>
    <property type="match status" value="1"/>
</dbReference>
<dbReference type="GO" id="GO:0016787">
    <property type="term" value="F:hydrolase activity"/>
    <property type="evidence" value="ECO:0007669"/>
    <property type="project" value="TreeGrafter"/>
</dbReference>
<evidence type="ECO:0008006" key="5">
    <source>
        <dbReference type="Google" id="ProtNLM"/>
    </source>
</evidence>
<feature type="chain" id="PRO_5026282153" description="Strictosidine synthase conserved region domain-containing protein" evidence="2">
    <location>
        <begin position="28"/>
        <end position="84"/>
    </location>
</feature>
<evidence type="ECO:0000256" key="1">
    <source>
        <dbReference type="SAM" id="MobiDB-lite"/>
    </source>
</evidence>
<name>A0A6G1F3I3_9ORYZ</name>
<organism evidence="3 4">
    <name type="scientific">Oryza meyeriana var. granulata</name>
    <dbReference type="NCBI Taxonomy" id="110450"/>
    <lineage>
        <taxon>Eukaryota</taxon>
        <taxon>Viridiplantae</taxon>
        <taxon>Streptophyta</taxon>
        <taxon>Embryophyta</taxon>
        <taxon>Tracheophyta</taxon>
        <taxon>Spermatophyta</taxon>
        <taxon>Magnoliopsida</taxon>
        <taxon>Liliopsida</taxon>
        <taxon>Poales</taxon>
        <taxon>Poaceae</taxon>
        <taxon>BOP clade</taxon>
        <taxon>Oryzoideae</taxon>
        <taxon>Oryzeae</taxon>
        <taxon>Oryzinae</taxon>
        <taxon>Oryza</taxon>
        <taxon>Oryza meyeriana</taxon>
    </lineage>
</organism>
<dbReference type="AlphaFoldDB" id="A0A6G1F3I3"/>
<dbReference type="OrthoDB" id="5307922at2759"/>
<dbReference type="EMBL" id="SPHZ02000001">
    <property type="protein sequence ID" value="KAF0931441.1"/>
    <property type="molecule type" value="Genomic_DNA"/>
</dbReference>
<keyword evidence="2" id="KW-0732">Signal</keyword>
<dbReference type="Gene3D" id="2.120.10.30">
    <property type="entry name" value="TolB, C-terminal domain"/>
    <property type="match status" value="1"/>
</dbReference>
<feature type="region of interest" description="Disordered" evidence="1">
    <location>
        <begin position="51"/>
        <end position="70"/>
    </location>
</feature>
<sequence>MRSTTKQAATAFALIFVLVFLPSLATATATARLFRAIDARRSQHLDLKGSLVGPESVTFDGKGQGPYSRVSDGHIMKWNREAKG</sequence>
<dbReference type="Proteomes" id="UP000479710">
    <property type="component" value="Unassembled WGS sequence"/>
</dbReference>